<protein>
    <submittedName>
        <fullName evidence="1">Uncharacterized protein</fullName>
    </submittedName>
</protein>
<dbReference type="AlphaFoldDB" id="A0AAN7Q4H6"/>
<reference evidence="2" key="1">
    <citation type="submission" date="2023-01" db="EMBL/GenBank/DDBJ databases">
        <title>Key to firefly adult light organ development and bioluminescence: homeobox transcription factors regulate luciferase expression and transportation to peroxisome.</title>
        <authorList>
            <person name="Fu X."/>
        </authorList>
    </citation>
    <scope>NUCLEOTIDE SEQUENCE [LARGE SCALE GENOMIC DNA]</scope>
</reference>
<dbReference type="EMBL" id="JARPUR010000001">
    <property type="protein sequence ID" value="KAK4885439.1"/>
    <property type="molecule type" value="Genomic_DNA"/>
</dbReference>
<name>A0AAN7Q4H6_9COLE</name>
<evidence type="ECO:0000313" key="1">
    <source>
        <dbReference type="EMBL" id="KAK4885439.1"/>
    </source>
</evidence>
<sequence length="71" mass="8509">MFAKTFDYELATICSWRGRKQNYKIENLKIIKFMSEAVHHLFPNITDHLMEQAGTSWFRSAQQRFARQKNV</sequence>
<evidence type="ECO:0000313" key="2">
    <source>
        <dbReference type="Proteomes" id="UP001353858"/>
    </source>
</evidence>
<proteinExistence type="predicted"/>
<keyword evidence="2" id="KW-1185">Reference proteome</keyword>
<accession>A0AAN7Q4H6</accession>
<organism evidence="1 2">
    <name type="scientific">Aquatica leii</name>
    <dbReference type="NCBI Taxonomy" id="1421715"/>
    <lineage>
        <taxon>Eukaryota</taxon>
        <taxon>Metazoa</taxon>
        <taxon>Ecdysozoa</taxon>
        <taxon>Arthropoda</taxon>
        <taxon>Hexapoda</taxon>
        <taxon>Insecta</taxon>
        <taxon>Pterygota</taxon>
        <taxon>Neoptera</taxon>
        <taxon>Endopterygota</taxon>
        <taxon>Coleoptera</taxon>
        <taxon>Polyphaga</taxon>
        <taxon>Elateriformia</taxon>
        <taxon>Elateroidea</taxon>
        <taxon>Lampyridae</taxon>
        <taxon>Luciolinae</taxon>
        <taxon>Aquatica</taxon>
    </lineage>
</organism>
<dbReference type="Proteomes" id="UP001353858">
    <property type="component" value="Unassembled WGS sequence"/>
</dbReference>
<comment type="caution">
    <text evidence="1">The sequence shown here is derived from an EMBL/GenBank/DDBJ whole genome shotgun (WGS) entry which is preliminary data.</text>
</comment>
<gene>
    <name evidence="1" type="ORF">RN001_001710</name>
</gene>